<sequence>MVVIVGIRVAANVEAEGGNEEARMAMLCGVVTLILRSSPRANRTACKFCIAWTKAFGLSWLSSVVKYSLPTAMATMEVAGMKGTTREENHSSAADVSELMLATCWFSTATMRSIPVLEKASRISGLES</sequence>
<dbReference type="KEGG" id="qsa:O6P43_016378"/>
<dbReference type="EMBL" id="JARAOO010000006">
    <property type="protein sequence ID" value="KAJ7966987.1"/>
    <property type="molecule type" value="Genomic_DNA"/>
</dbReference>
<organism evidence="1 2">
    <name type="scientific">Quillaja saponaria</name>
    <name type="common">Soap bark tree</name>
    <dbReference type="NCBI Taxonomy" id="32244"/>
    <lineage>
        <taxon>Eukaryota</taxon>
        <taxon>Viridiplantae</taxon>
        <taxon>Streptophyta</taxon>
        <taxon>Embryophyta</taxon>
        <taxon>Tracheophyta</taxon>
        <taxon>Spermatophyta</taxon>
        <taxon>Magnoliopsida</taxon>
        <taxon>eudicotyledons</taxon>
        <taxon>Gunneridae</taxon>
        <taxon>Pentapetalae</taxon>
        <taxon>rosids</taxon>
        <taxon>fabids</taxon>
        <taxon>Fabales</taxon>
        <taxon>Quillajaceae</taxon>
        <taxon>Quillaja</taxon>
    </lineage>
</organism>
<proteinExistence type="predicted"/>
<dbReference type="AlphaFoldDB" id="A0AAD7PTL1"/>
<protein>
    <submittedName>
        <fullName evidence="1">Uncharacterized protein</fullName>
    </submittedName>
</protein>
<comment type="caution">
    <text evidence="1">The sequence shown here is derived from an EMBL/GenBank/DDBJ whole genome shotgun (WGS) entry which is preliminary data.</text>
</comment>
<evidence type="ECO:0000313" key="1">
    <source>
        <dbReference type="EMBL" id="KAJ7966987.1"/>
    </source>
</evidence>
<gene>
    <name evidence="1" type="ORF">O6P43_016378</name>
</gene>
<accession>A0AAD7PTL1</accession>
<evidence type="ECO:0000313" key="2">
    <source>
        <dbReference type="Proteomes" id="UP001163823"/>
    </source>
</evidence>
<reference evidence="1" key="1">
    <citation type="journal article" date="2023" name="Science">
        <title>Elucidation of the pathway for biosynthesis of saponin adjuvants from the soapbark tree.</title>
        <authorList>
            <person name="Reed J."/>
            <person name="Orme A."/>
            <person name="El-Demerdash A."/>
            <person name="Owen C."/>
            <person name="Martin L.B.B."/>
            <person name="Misra R.C."/>
            <person name="Kikuchi S."/>
            <person name="Rejzek M."/>
            <person name="Martin A.C."/>
            <person name="Harkess A."/>
            <person name="Leebens-Mack J."/>
            <person name="Louveau T."/>
            <person name="Stephenson M.J."/>
            <person name="Osbourn A."/>
        </authorList>
    </citation>
    <scope>NUCLEOTIDE SEQUENCE</scope>
    <source>
        <strain evidence="1">S10</strain>
    </source>
</reference>
<dbReference type="Proteomes" id="UP001163823">
    <property type="component" value="Chromosome 6"/>
</dbReference>
<name>A0AAD7PTL1_QUISA</name>
<keyword evidence="2" id="KW-1185">Reference proteome</keyword>